<dbReference type="GO" id="GO:0008061">
    <property type="term" value="F:chitin binding"/>
    <property type="evidence" value="ECO:0007669"/>
    <property type="project" value="UniProtKB-KW"/>
</dbReference>
<dbReference type="PROSITE" id="PS50940">
    <property type="entry name" value="CHIT_BIND_II"/>
    <property type="match status" value="1"/>
</dbReference>
<dbReference type="PANTHER" id="PTHR23301:SF0">
    <property type="entry name" value="CHITIN-BINDING TYPE-2 DOMAIN-CONTAINING PROTEIN-RELATED"/>
    <property type="match status" value="1"/>
</dbReference>
<keyword evidence="6" id="KW-0119">Carbohydrate metabolism</keyword>
<evidence type="ECO:0000256" key="4">
    <source>
        <dbReference type="ARBA" id="ARBA00022729"/>
    </source>
</evidence>
<accession>A0AAD8FU75</accession>
<dbReference type="PANTHER" id="PTHR23301">
    <property type="entry name" value="CHITIN BINDING PERITROPHIN-A"/>
    <property type="match status" value="1"/>
</dbReference>
<comment type="caution">
    <text evidence="11">The sequence shown here is derived from an EMBL/GenBank/DDBJ whole genome shotgun (WGS) entry which is preliminary data.</text>
</comment>
<evidence type="ECO:0000256" key="2">
    <source>
        <dbReference type="ARBA" id="ARBA00012729"/>
    </source>
</evidence>
<keyword evidence="12" id="KW-1185">Reference proteome</keyword>
<feature type="domain" description="Chitin-binding type-2" evidence="10">
    <location>
        <begin position="25"/>
        <end position="86"/>
    </location>
</feature>
<evidence type="ECO:0000256" key="5">
    <source>
        <dbReference type="ARBA" id="ARBA00022737"/>
    </source>
</evidence>
<dbReference type="InterPro" id="IPR051940">
    <property type="entry name" value="Chitin_bind-dev_reg"/>
</dbReference>
<feature type="signal peptide" evidence="9">
    <location>
        <begin position="1"/>
        <end position="22"/>
    </location>
</feature>
<evidence type="ECO:0000259" key="10">
    <source>
        <dbReference type="PROSITE" id="PS50940"/>
    </source>
</evidence>
<dbReference type="SUPFAM" id="SSF57625">
    <property type="entry name" value="Invertebrate chitin-binding proteins"/>
    <property type="match status" value="2"/>
</dbReference>
<dbReference type="AlphaFoldDB" id="A0AAD8FU75"/>
<evidence type="ECO:0000256" key="9">
    <source>
        <dbReference type="SAM" id="SignalP"/>
    </source>
</evidence>
<gene>
    <name evidence="11" type="ORF">AOXY_G31369</name>
</gene>
<name>A0AAD8FU75_ACIOX</name>
<evidence type="ECO:0000256" key="6">
    <source>
        <dbReference type="ARBA" id="ARBA00023024"/>
    </source>
</evidence>
<keyword evidence="8" id="KW-0325">Glycoprotein</keyword>
<evidence type="ECO:0000256" key="7">
    <source>
        <dbReference type="ARBA" id="ARBA00023157"/>
    </source>
</evidence>
<keyword evidence="4 9" id="KW-0732">Signal</keyword>
<dbReference type="Gene3D" id="3.20.20.80">
    <property type="entry name" value="Glycosidases"/>
    <property type="match status" value="2"/>
</dbReference>
<evidence type="ECO:0000256" key="1">
    <source>
        <dbReference type="ARBA" id="ARBA00000822"/>
    </source>
</evidence>
<reference evidence="11" key="1">
    <citation type="submission" date="2022-02" db="EMBL/GenBank/DDBJ databases">
        <title>Atlantic sturgeon de novo genome assembly.</title>
        <authorList>
            <person name="Stock M."/>
            <person name="Klopp C."/>
            <person name="Guiguen Y."/>
            <person name="Cabau C."/>
            <person name="Parinello H."/>
            <person name="Santidrian Yebra-Pimentel E."/>
            <person name="Kuhl H."/>
            <person name="Dirks R.P."/>
            <person name="Guessner J."/>
            <person name="Wuertz S."/>
            <person name="Du K."/>
            <person name="Schartl M."/>
        </authorList>
    </citation>
    <scope>NUCLEOTIDE SEQUENCE</scope>
    <source>
        <strain evidence="11">STURGEONOMICS-FGT-2020</strain>
        <tissue evidence="11">Whole blood</tissue>
    </source>
</reference>
<dbReference type="GO" id="GO:0005576">
    <property type="term" value="C:extracellular region"/>
    <property type="evidence" value="ECO:0007669"/>
    <property type="project" value="InterPro"/>
</dbReference>
<dbReference type="GO" id="GO:0008843">
    <property type="term" value="F:endochitinase activity"/>
    <property type="evidence" value="ECO:0007669"/>
    <property type="project" value="UniProtKB-EC"/>
</dbReference>
<keyword evidence="3" id="KW-0147">Chitin-binding</keyword>
<evidence type="ECO:0000256" key="3">
    <source>
        <dbReference type="ARBA" id="ARBA00022669"/>
    </source>
</evidence>
<keyword evidence="5" id="KW-0677">Repeat</keyword>
<sequence length="168" mass="18232">MATVLFCTGVSMLMILHSAATAFDPNVCVGKPKQLIYADPTDLRGFYSCEGGHAIHHSCQQGEVFEPKVGNCVVPLPAPSPGFCTLKPDGIYKDPTNKAGFYKCVSGAPFYRICQRPLLFNSSTAACESEASAQLHTITMPPLKLWRIGRVRRSLTTTARKETSAGTY</sequence>
<evidence type="ECO:0000256" key="8">
    <source>
        <dbReference type="ARBA" id="ARBA00023180"/>
    </source>
</evidence>
<keyword evidence="6" id="KW-0624">Polysaccharide degradation</keyword>
<proteinExistence type="predicted"/>
<dbReference type="EMBL" id="JAGXEW010000047">
    <property type="protein sequence ID" value="KAK1152147.1"/>
    <property type="molecule type" value="Genomic_DNA"/>
</dbReference>
<dbReference type="SMART" id="SM00494">
    <property type="entry name" value="ChtBD2"/>
    <property type="match status" value="2"/>
</dbReference>
<dbReference type="GO" id="GO:0006032">
    <property type="term" value="P:chitin catabolic process"/>
    <property type="evidence" value="ECO:0007669"/>
    <property type="project" value="UniProtKB-KW"/>
</dbReference>
<keyword evidence="6" id="KW-0146">Chitin degradation</keyword>
<comment type="catalytic activity">
    <reaction evidence="1">
        <text>Random endo-hydrolysis of N-acetyl-beta-D-glucosaminide (1-&gt;4)-beta-linkages in chitin and chitodextrins.</text>
        <dbReference type="EC" id="3.2.1.14"/>
    </reaction>
</comment>
<dbReference type="EC" id="3.2.1.14" evidence="2"/>
<feature type="chain" id="PRO_5042034548" description="chitinase" evidence="9">
    <location>
        <begin position="23"/>
        <end position="168"/>
    </location>
</feature>
<evidence type="ECO:0000313" key="11">
    <source>
        <dbReference type="EMBL" id="KAK1152147.1"/>
    </source>
</evidence>
<dbReference type="Proteomes" id="UP001230051">
    <property type="component" value="Unassembled WGS sequence"/>
</dbReference>
<evidence type="ECO:0000313" key="12">
    <source>
        <dbReference type="Proteomes" id="UP001230051"/>
    </source>
</evidence>
<dbReference type="Pfam" id="PF01607">
    <property type="entry name" value="CBM_14"/>
    <property type="match status" value="2"/>
</dbReference>
<dbReference type="InterPro" id="IPR036508">
    <property type="entry name" value="Chitin-bd_dom_sf"/>
</dbReference>
<dbReference type="InterPro" id="IPR002557">
    <property type="entry name" value="Chitin-bd_dom"/>
</dbReference>
<protein>
    <recommendedName>
        <fullName evidence="2">chitinase</fullName>
        <ecNumber evidence="2">3.2.1.14</ecNumber>
    </recommendedName>
</protein>
<organism evidence="11 12">
    <name type="scientific">Acipenser oxyrinchus oxyrinchus</name>
    <dbReference type="NCBI Taxonomy" id="40147"/>
    <lineage>
        <taxon>Eukaryota</taxon>
        <taxon>Metazoa</taxon>
        <taxon>Chordata</taxon>
        <taxon>Craniata</taxon>
        <taxon>Vertebrata</taxon>
        <taxon>Euteleostomi</taxon>
        <taxon>Actinopterygii</taxon>
        <taxon>Chondrostei</taxon>
        <taxon>Acipenseriformes</taxon>
        <taxon>Acipenseridae</taxon>
        <taxon>Acipenser</taxon>
    </lineage>
</organism>
<keyword evidence="7" id="KW-1015">Disulfide bond</keyword>